<dbReference type="HOGENOM" id="CLU_946257_0_0_5"/>
<dbReference type="eggNOG" id="ENOG502ZUQ6">
    <property type="taxonomic scope" value="Bacteria"/>
</dbReference>
<dbReference type="Proteomes" id="UP000015347">
    <property type="component" value="Unassembled WGS sequence"/>
</dbReference>
<dbReference type="EMBL" id="APVH01000043">
    <property type="protein sequence ID" value="EPX76803.1"/>
    <property type="molecule type" value="Genomic_DNA"/>
</dbReference>
<organism evidence="1 2">
    <name type="scientific">Salipiger mucosus DSM 16094</name>
    <dbReference type="NCBI Taxonomy" id="1123237"/>
    <lineage>
        <taxon>Bacteria</taxon>
        <taxon>Pseudomonadati</taxon>
        <taxon>Pseudomonadota</taxon>
        <taxon>Alphaproteobacteria</taxon>
        <taxon>Rhodobacterales</taxon>
        <taxon>Roseobacteraceae</taxon>
        <taxon>Salipiger</taxon>
    </lineage>
</organism>
<reference evidence="2" key="1">
    <citation type="journal article" date="2014" name="Stand. Genomic Sci.">
        <title>Genome sequence of the exopolysaccharide-producing Salipiger mucosus type strain (DSM 16094(T)), a moderately halophilic member of the Roseobacter clade.</title>
        <authorList>
            <person name="Riedel T."/>
            <person name="Spring S."/>
            <person name="Fiebig A."/>
            <person name="Petersen J."/>
            <person name="Kyrpides N.C."/>
            <person name="Goker M."/>
            <person name="Klenk H.P."/>
        </authorList>
    </citation>
    <scope>NUCLEOTIDE SEQUENCE [LARGE SCALE GENOMIC DNA]</scope>
    <source>
        <strain evidence="2">DSM 16094</strain>
    </source>
</reference>
<sequence>MPILRNRTIRVGDIMKVDPYEDVLAAASRCYLSLETQDDSPRSHYMWTSLEAVVEASAGAEIKKVVEAEAGLQGAFEKSAAIIFEDITATVPDPDMQELHADKVENIDGCRPTLEVLKSRRYDSILATRIYQATVSAGFVFDTSGDANAKAAAGKLTKQLSDVSGEVSVQGGKEWVTLGEWTHGVIAVQSSRLNPDELARAWLLMNENPETLAQLERLLGEYYSAEDPGRWQELKWTIKNFLEEYGWAEETIDDLRRRIYGSEGVEAVSLEDIPAEHWRATGALAAAMLTGTTS</sequence>
<comment type="caution">
    <text evidence="1">The sequence shown here is derived from an EMBL/GenBank/DDBJ whole genome shotgun (WGS) entry which is preliminary data.</text>
</comment>
<gene>
    <name evidence="1" type="ORF">Salmuc_04689</name>
</gene>
<dbReference type="AlphaFoldDB" id="S9QAY1"/>
<accession>S9QAY1</accession>
<protein>
    <submittedName>
        <fullName evidence="1">Uncharacterized protein</fullName>
    </submittedName>
</protein>
<evidence type="ECO:0000313" key="2">
    <source>
        <dbReference type="Proteomes" id="UP000015347"/>
    </source>
</evidence>
<keyword evidence="2" id="KW-1185">Reference proteome</keyword>
<evidence type="ECO:0000313" key="1">
    <source>
        <dbReference type="EMBL" id="EPX76803.1"/>
    </source>
</evidence>
<proteinExistence type="predicted"/>
<name>S9QAY1_9RHOB</name>